<dbReference type="RefSeq" id="XP_062762385.1">
    <property type="nucleotide sequence ID" value="XM_062914961.1"/>
</dbReference>
<dbReference type="EMBL" id="JAFFHB010000008">
    <property type="protein sequence ID" value="KAK4662419.1"/>
    <property type="molecule type" value="Genomic_DNA"/>
</dbReference>
<dbReference type="GeneID" id="87935304"/>
<comment type="caution">
    <text evidence="1">The sequence shown here is derived from an EMBL/GenBank/DDBJ whole genome shotgun (WGS) entry which is preliminary data.</text>
</comment>
<accession>A0ABR0H343</accession>
<name>A0ABR0H343_9PEZI</name>
<sequence>MPAISSPSLAAIKVGLPPHHTATRNLTSLSRTIVATTPDTTMLPSVTLALCSLLGFIGIASASLPDTYTVVDVQWDLLTDLNNPNSAAVSVFGTIQEAVAQMEAQFPGWNATFQAQQPSYSTVSDGTVSAAALYDRDYYLCGGPVKDGIACLRKVTTAAPKNGPGPNNCARVSCGYNAAIYWCNDNDKEKELESWGSIADGVEYIYGECTVGADINRLVAWQIFYKNKWNVILTKEWC</sequence>
<dbReference type="PANTHER" id="PTHR35605:SF1">
    <property type="entry name" value="ECP2 EFFECTOR PROTEIN DOMAIN-CONTAINING PROTEIN-RELATED"/>
    <property type="match status" value="1"/>
</dbReference>
<reference evidence="1 2" key="1">
    <citation type="journal article" date="2023" name="bioRxiv">
        <title>High-quality genome assemblies of four members of thePodospora anserinaspecies complex.</title>
        <authorList>
            <person name="Ament-Velasquez S.L."/>
            <person name="Vogan A.A."/>
            <person name="Wallerman O."/>
            <person name="Hartmann F."/>
            <person name="Gautier V."/>
            <person name="Silar P."/>
            <person name="Giraud T."/>
            <person name="Johannesson H."/>
        </authorList>
    </citation>
    <scope>NUCLEOTIDE SEQUENCE [LARGE SCALE GENOMIC DNA]</scope>
    <source>
        <strain evidence="1 2">CBS 411.78</strain>
    </source>
</reference>
<evidence type="ECO:0000313" key="1">
    <source>
        <dbReference type="EMBL" id="KAK4662419.1"/>
    </source>
</evidence>
<evidence type="ECO:0008006" key="3">
    <source>
        <dbReference type="Google" id="ProtNLM"/>
    </source>
</evidence>
<dbReference type="PANTHER" id="PTHR35605">
    <property type="entry name" value="ECP2 EFFECTOR PROTEIN DOMAIN-CONTAINING PROTEIN-RELATED"/>
    <property type="match status" value="1"/>
</dbReference>
<protein>
    <recommendedName>
        <fullName evidence="3">Secreted protein</fullName>
    </recommendedName>
</protein>
<gene>
    <name evidence="1" type="ORF">QC763_611385</name>
</gene>
<proteinExistence type="predicted"/>
<dbReference type="Proteomes" id="UP001326199">
    <property type="component" value="Unassembled WGS sequence"/>
</dbReference>
<keyword evidence="2" id="KW-1185">Reference proteome</keyword>
<evidence type="ECO:0000313" key="2">
    <source>
        <dbReference type="Proteomes" id="UP001326199"/>
    </source>
</evidence>
<organism evidence="1 2">
    <name type="scientific">Podospora pseudopauciseta</name>
    <dbReference type="NCBI Taxonomy" id="2093780"/>
    <lineage>
        <taxon>Eukaryota</taxon>
        <taxon>Fungi</taxon>
        <taxon>Dikarya</taxon>
        <taxon>Ascomycota</taxon>
        <taxon>Pezizomycotina</taxon>
        <taxon>Sordariomycetes</taxon>
        <taxon>Sordariomycetidae</taxon>
        <taxon>Sordariales</taxon>
        <taxon>Podosporaceae</taxon>
        <taxon>Podospora</taxon>
    </lineage>
</organism>